<dbReference type="EMBL" id="JAUSTW010000005">
    <property type="protein sequence ID" value="MDQ0199948.1"/>
    <property type="molecule type" value="Genomic_DNA"/>
</dbReference>
<dbReference type="SUPFAM" id="SSF47831">
    <property type="entry name" value="Enzyme I of the PEP:sugar phosphotransferase system HPr-binding (sub)domain"/>
    <property type="match status" value="1"/>
</dbReference>
<keyword evidence="4" id="KW-0418">Kinase</keyword>
<dbReference type="Gene3D" id="1.10.274.10">
    <property type="entry name" value="PtsI, HPr-binding domain"/>
    <property type="match status" value="1"/>
</dbReference>
<accession>A0ABT9XX27</accession>
<organism evidence="4 5">
    <name type="scientific">Neobacillus ginsengisoli</name>
    <dbReference type="NCBI Taxonomy" id="904295"/>
    <lineage>
        <taxon>Bacteria</taxon>
        <taxon>Bacillati</taxon>
        <taxon>Bacillota</taxon>
        <taxon>Bacilli</taxon>
        <taxon>Bacillales</taxon>
        <taxon>Bacillaceae</taxon>
        <taxon>Neobacillus</taxon>
    </lineage>
</organism>
<proteinExistence type="inferred from homology"/>
<evidence type="ECO:0000313" key="5">
    <source>
        <dbReference type="Proteomes" id="UP001224122"/>
    </source>
</evidence>
<dbReference type="GO" id="GO:0016301">
    <property type="term" value="F:kinase activity"/>
    <property type="evidence" value="ECO:0007669"/>
    <property type="project" value="UniProtKB-KW"/>
</dbReference>
<comment type="caution">
    <text evidence="4">The sequence shown here is derived from an EMBL/GenBank/DDBJ whole genome shotgun (WGS) entry which is preliminary data.</text>
</comment>
<gene>
    <name evidence="4" type="ORF">J2S10_003131</name>
</gene>
<evidence type="ECO:0000313" key="4">
    <source>
        <dbReference type="EMBL" id="MDQ0199948.1"/>
    </source>
</evidence>
<evidence type="ECO:0000259" key="3">
    <source>
        <dbReference type="Pfam" id="PF05524"/>
    </source>
</evidence>
<evidence type="ECO:0000256" key="1">
    <source>
        <dbReference type="ARBA" id="ARBA00007837"/>
    </source>
</evidence>
<sequence length="73" mass="8014">MKKANSELEAIRDRAIVDLGADKAAIFEAHLLVLNDPELTGPIKDKIQSGKVNAESALRETADMFIIMFEKDG</sequence>
<keyword evidence="5" id="KW-1185">Reference proteome</keyword>
<protein>
    <submittedName>
        <fullName evidence="4">Phosphoenolpyruvate-protein kinase (PTS system EI component)</fullName>
    </submittedName>
</protein>
<feature type="domain" description="Phosphotransferase system enzyme I N-terminal" evidence="3">
    <location>
        <begin position="2"/>
        <end position="71"/>
    </location>
</feature>
<evidence type="ECO:0000256" key="2">
    <source>
        <dbReference type="ARBA" id="ARBA00022679"/>
    </source>
</evidence>
<keyword evidence="2" id="KW-0808">Transferase</keyword>
<dbReference type="Pfam" id="PF05524">
    <property type="entry name" value="PEP-utilisers_N"/>
    <property type="match status" value="1"/>
</dbReference>
<comment type="similarity">
    <text evidence="1">Belongs to the PEP-utilizing enzyme family.</text>
</comment>
<dbReference type="Proteomes" id="UP001224122">
    <property type="component" value="Unassembled WGS sequence"/>
</dbReference>
<dbReference type="InterPro" id="IPR008731">
    <property type="entry name" value="PTS_EIN"/>
</dbReference>
<dbReference type="InterPro" id="IPR036618">
    <property type="entry name" value="PtsI_HPr-bd_sf"/>
</dbReference>
<reference evidence="4 5" key="1">
    <citation type="submission" date="2023-07" db="EMBL/GenBank/DDBJ databases">
        <title>Genomic Encyclopedia of Type Strains, Phase IV (KMG-IV): sequencing the most valuable type-strain genomes for metagenomic binning, comparative biology and taxonomic classification.</title>
        <authorList>
            <person name="Goeker M."/>
        </authorList>
    </citation>
    <scope>NUCLEOTIDE SEQUENCE [LARGE SCALE GENOMIC DNA]</scope>
    <source>
        <strain evidence="4 5">DSM 27594</strain>
    </source>
</reference>
<name>A0ABT9XX27_9BACI</name>